<dbReference type="PANTHER" id="PTHR37017">
    <property type="entry name" value="AB HYDROLASE-1 DOMAIN-CONTAINING PROTEIN-RELATED"/>
    <property type="match status" value="1"/>
</dbReference>
<protein>
    <recommendedName>
        <fullName evidence="1">AB hydrolase-1 domain-containing protein</fullName>
    </recommendedName>
</protein>
<name>A0A5S9RAF7_MYCVN</name>
<proteinExistence type="predicted"/>
<dbReference type="PANTHER" id="PTHR37017:SF11">
    <property type="entry name" value="ESTERASE_LIPASE_THIOESTERASE DOMAIN-CONTAINING PROTEIN"/>
    <property type="match status" value="1"/>
</dbReference>
<dbReference type="InterPro" id="IPR029058">
    <property type="entry name" value="AB_hydrolase_fold"/>
</dbReference>
<evidence type="ECO:0000313" key="2">
    <source>
        <dbReference type="EMBL" id="CAA0136701.1"/>
    </source>
</evidence>
<dbReference type="SUPFAM" id="SSF53474">
    <property type="entry name" value="alpha/beta-Hydrolases"/>
    <property type="match status" value="1"/>
</dbReference>
<gene>
    <name evidence="2" type="ORF">AELLOGFF_02116</name>
</gene>
<dbReference type="RefSeq" id="WP_159235192.1">
    <property type="nucleotide sequence ID" value="NZ_CACSIP010000067.1"/>
</dbReference>
<dbReference type="OrthoDB" id="9773549at2"/>
<accession>A0A5S9RAF7</accession>
<dbReference type="InterPro" id="IPR052897">
    <property type="entry name" value="Sec-Metab_Biosynth_Hydrolase"/>
</dbReference>
<dbReference type="InterPro" id="IPR000073">
    <property type="entry name" value="AB_hydrolase_1"/>
</dbReference>
<evidence type="ECO:0000313" key="3">
    <source>
        <dbReference type="Proteomes" id="UP000430146"/>
    </source>
</evidence>
<keyword evidence="3" id="KW-1185">Reference proteome</keyword>
<dbReference type="AlphaFoldDB" id="A0A5S9RAF7"/>
<evidence type="ECO:0000259" key="1">
    <source>
        <dbReference type="Pfam" id="PF12697"/>
    </source>
</evidence>
<dbReference type="Gene3D" id="3.40.50.1820">
    <property type="entry name" value="alpha/beta hydrolase"/>
    <property type="match status" value="1"/>
</dbReference>
<sequence length="233" mass="24864">MTVFALLHGGMHRASCWSAVEDELRRHGHLTVAADLPVDDDSAGALQWARVAGAAIGDVAGDSADDVVVVGHSIAGLCVPVLAALRPVSRMVFVGGLLPVPGRSFAEHLAANPDAITFPEPQTDGTGPFGLTWESVRAGFYHDCPEDVARRAFQEMRHQSFTVFVETCPIADWPSTPSTYILLRGDRAVGAEWARRNAVERIGADLVEMDGGHSPFFSRPIELAEALARIGAG</sequence>
<reference evidence="2 3" key="1">
    <citation type="submission" date="2019-11" db="EMBL/GenBank/DDBJ databases">
        <authorList>
            <person name="Holert J."/>
        </authorList>
    </citation>
    <scope>NUCLEOTIDE SEQUENCE [LARGE SCALE GENOMIC DNA]</scope>
    <source>
        <strain evidence="2">BC8_1</strain>
    </source>
</reference>
<dbReference type="Proteomes" id="UP000430146">
    <property type="component" value="Unassembled WGS sequence"/>
</dbReference>
<dbReference type="GO" id="GO:0003824">
    <property type="term" value="F:catalytic activity"/>
    <property type="evidence" value="ECO:0007669"/>
    <property type="project" value="UniProtKB-ARBA"/>
</dbReference>
<feature type="domain" description="AB hydrolase-1" evidence="1">
    <location>
        <begin position="6"/>
        <end position="226"/>
    </location>
</feature>
<organism evidence="2 3">
    <name type="scientific">Mycolicibacterium vanbaalenii</name>
    <name type="common">Mycobacterium vanbaalenii</name>
    <dbReference type="NCBI Taxonomy" id="110539"/>
    <lineage>
        <taxon>Bacteria</taxon>
        <taxon>Bacillati</taxon>
        <taxon>Actinomycetota</taxon>
        <taxon>Actinomycetes</taxon>
        <taxon>Mycobacteriales</taxon>
        <taxon>Mycobacteriaceae</taxon>
        <taxon>Mycolicibacterium</taxon>
    </lineage>
</organism>
<dbReference type="Pfam" id="PF12697">
    <property type="entry name" value="Abhydrolase_6"/>
    <property type="match status" value="1"/>
</dbReference>
<dbReference type="EMBL" id="CACSIP010000067">
    <property type="protein sequence ID" value="CAA0136701.1"/>
    <property type="molecule type" value="Genomic_DNA"/>
</dbReference>